<sequence>MNLHAVEHQHDIETSRAEVYAVEIATGVPLPDEQFDRAVMLDVERRPPRVNFTRRRDA</sequence>
<protein>
    <submittedName>
        <fullName evidence="1">Uncharacterized protein</fullName>
    </submittedName>
</protein>
<name>A0A9Q8Y8Y1_ENSAD</name>
<dbReference type="Proteomes" id="UP001055460">
    <property type="component" value="Chromosome"/>
</dbReference>
<organism evidence="1 2">
    <name type="scientific">Ensifer adhaerens</name>
    <name type="common">Sinorhizobium morelense</name>
    <dbReference type="NCBI Taxonomy" id="106592"/>
    <lineage>
        <taxon>Bacteria</taxon>
        <taxon>Pseudomonadati</taxon>
        <taxon>Pseudomonadota</taxon>
        <taxon>Alphaproteobacteria</taxon>
        <taxon>Hyphomicrobiales</taxon>
        <taxon>Rhizobiaceae</taxon>
        <taxon>Sinorhizobium/Ensifer group</taxon>
        <taxon>Ensifer</taxon>
    </lineage>
</organism>
<dbReference type="AlphaFoldDB" id="A0A9Q8Y8Y1"/>
<accession>A0A9Q8Y8Y1</accession>
<evidence type="ECO:0000313" key="2">
    <source>
        <dbReference type="Proteomes" id="UP001055460"/>
    </source>
</evidence>
<gene>
    <name evidence="1" type="ORF">NE863_06905</name>
</gene>
<proteinExistence type="predicted"/>
<reference evidence="1" key="1">
    <citation type="submission" date="2022-06" db="EMBL/GenBank/DDBJ databases">
        <title>Physiological and biochemical characterization and genomic elucidation of a strain of the genus Ensifer adhaerens M8 that combines arsenic oxidation and chromium reduction.</title>
        <authorList>
            <person name="Li X."/>
            <person name="Yu c."/>
        </authorList>
    </citation>
    <scope>NUCLEOTIDE SEQUENCE</scope>
    <source>
        <strain evidence="1">M8</strain>
    </source>
</reference>
<dbReference type="RefSeq" id="WP_252160500.1">
    <property type="nucleotide sequence ID" value="NZ_CP098807.1"/>
</dbReference>
<dbReference type="EMBL" id="CP098807">
    <property type="protein sequence ID" value="USJ24688.1"/>
    <property type="molecule type" value="Genomic_DNA"/>
</dbReference>
<evidence type="ECO:0000313" key="1">
    <source>
        <dbReference type="EMBL" id="USJ24688.1"/>
    </source>
</evidence>